<dbReference type="OrthoDB" id="265761at2759"/>
<keyword evidence="2" id="KW-1185">Reference proteome</keyword>
<dbReference type="VEuPathDB" id="TriTrypDB:BSAL_58020"/>
<dbReference type="Gene3D" id="3.10.129.10">
    <property type="entry name" value="Hotdog Thioesterase"/>
    <property type="match status" value="1"/>
</dbReference>
<dbReference type="CDD" id="cd00586">
    <property type="entry name" value="4HBT"/>
    <property type="match status" value="1"/>
</dbReference>
<accession>A0A0S4IK08</accession>
<dbReference type="PANTHER" id="PTHR12475">
    <property type="match status" value="1"/>
</dbReference>
<dbReference type="PANTHER" id="PTHR12475:SF4">
    <property type="entry name" value="PROTEIN THEM6"/>
    <property type="match status" value="1"/>
</dbReference>
<dbReference type="InterPro" id="IPR051490">
    <property type="entry name" value="THEM6_lcsJ_thioesterase"/>
</dbReference>
<evidence type="ECO:0000313" key="2">
    <source>
        <dbReference type="Proteomes" id="UP000051952"/>
    </source>
</evidence>
<sequence length="249" mass="28492">MVLFHGLRVARYIARGRFFGGPKLGVFDEVTTHVYAGFRMMDAFMHVNNARYLELFEFARWHEAGVKRSISAFKAAGIYPTIGAVHVQFIKEVPPASLVMIRSRIVSLEDRTFVIRQHMFNKSGTKLHATALFRMSLIDSRGAKPATLSAEEAIIRLGFQPDEIRSFVQDGWLKDLAVNDDGSITTPLAQQQQQPLTGVNAESYTESALRVLKEVNDMDMHWRRLMRRLQNRIKKPSEKTEKRKPPVQY</sequence>
<name>A0A0S4IK08_BODSA</name>
<dbReference type="EMBL" id="CYKH01000223">
    <property type="protein sequence ID" value="CUE99435.1"/>
    <property type="molecule type" value="Genomic_DNA"/>
</dbReference>
<protein>
    <submittedName>
        <fullName evidence="1">Thioesterase-like protein, putative</fullName>
    </submittedName>
</protein>
<dbReference type="SUPFAM" id="SSF54637">
    <property type="entry name" value="Thioesterase/thiol ester dehydrase-isomerase"/>
    <property type="match status" value="1"/>
</dbReference>
<evidence type="ECO:0000313" key="1">
    <source>
        <dbReference type="EMBL" id="CUE99435.1"/>
    </source>
</evidence>
<reference evidence="2" key="1">
    <citation type="submission" date="2015-09" db="EMBL/GenBank/DDBJ databases">
        <authorList>
            <consortium name="Pathogen Informatics"/>
        </authorList>
    </citation>
    <scope>NUCLEOTIDE SEQUENCE [LARGE SCALE GENOMIC DNA]</scope>
    <source>
        <strain evidence="2">Lake Konstanz</strain>
    </source>
</reference>
<dbReference type="Proteomes" id="UP000051952">
    <property type="component" value="Unassembled WGS sequence"/>
</dbReference>
<dbReference type="InterPro" id="IPR029069">
    <property type="entry name" value="HotDog_dom_sf"/>
</dbReference>
<proteinExistence type="predicted"/>
<gene>
    <name evidence="1" type="ORF">BSAL_58020</name>
</gene>
<dbReference type="Pfam" id="PF13279">
    <property type="entry name" value="4HBT_2"/>
    <property type="match status" value="1"/>
</dbReference>
<dbReference type="AlphaFoldDB" id="A0A0S4IK08"/>
<organism evidence="1 2">
    <name type="scientific">Bodo saltans</name>
    <name type="common">Flagellated protozoan</name>
    <dbReference type="NCBI Taxonomy" id="75058"/>
    <lineage>
        <taxon>Eukaryota</taxon>
        <taxon>Discoba</taxon>
        <taxon>Euglenozoa</taxon>
        <taxon>Kinetoplastea</taxon>
        <taxon>Metakinetoplastina</taxon>
        <taxon>Eubodonida</taxon>
        <taxon>Bodonidae</taxon>
        <taxon>Bodo</taxon>
    </lineage>
</organism>